<reference evidence="1 2" key="1">
    <citation type="submission" date="2024-09" db="EMBL/GenBank/DDBJ databases">
        <authorList>
            <person name="Sun Q."/>
            <person name="Mori K."/>
        </authorList>
    </citation>
    <scope>NUCLEOTIDE SEQUENCE [LARGE SCALE GENOMIC DNA]</scope>
    <source>
        <strain evidence="1 2">TBRC 3947</strain>
    </source>
</reference>
<organism evidence="1 2">
    <name type="scientific">Phytohabitans kaempferiae</name>
    <dbReference type="NCBI Taxonomy" id="1620943"/>
    <lineage>
        <taxon>Bacteria</taxon>
        <taxon>Bacillati</taxon>
        <taxon>Actinomycetota</taxon>
        <taxon>Actinomycetes</taxon>
        <taxon>Micromonosporales</taxon>
        <taxon>Micromonosporaceae</taxon>
    </lineage>
</organism>
<dbReference type="RefSeq" id="WP_377257535.1">
    <property type="nucleotide sequence ID" value="NZ_JBHLUH010000064.1"/>
</dbReference>
<gene>
    <name evidence="1" type="ORF">ACFFIA_30825</name>
</gene>
<evidence type="ECO:0000313" key="2">
    <source>
        <dbReference type="Proteomes" id="UP001589867"/>
    </source>
</evidence>
<evidence type="ECO:0000313" key="1">
    <source>
        <dbReference type="EMBL" id="MFC0532054.1"/>
    </source>
</evidence>
<comment type="caution">
    <text evidence="1">The sequence shown here is derived from an EMBL/GenBank/DDBJ whole genome shotgun (WGS) entry which is preliminary data.</text>
</comment>
<keyword evidence="2" id="KW-1185">Reference proteome</keyword>
<name>A0ABV6MBX4_9ACTN</name>
<accession>A0ABV6MBX4</accession>
<dbReference type="EMBL" id="JBHLUH010000064">
    <property type="protein sequence ID" value="MFC0532054.1"/>
    <property type="molecule type" value="Genomic_DNA"/>
</dbReference>
<dbReference type="Proteomes" id="UP001589867">
    <property type="component" value="Unassembled WGS sequence"/>
</dbReference>
<protein>
    <submittedName>
        <fullName evidence="1">Uncharacterized protein</fullName>
    </submittedName>
</protein>
<sequence>MPVFASLVLADPLGVIVGLVTGIDPSLDTATVQKIAETTAAGRAKRRKLAQALLDKPSLLVDGRSPAPRAAGDLLIALRRAGSTAVSAPVCTKCGKQLRTLQRRGEDWYCGVCGPIRESCVGCGKVRRVHSRDRAGQPCCVACRPDGQDATDTVVGIVAGIDPALAADVVASAVIVAVSQPGQRQQLAWALQDRPDLLTGAGAEAPVPSVLRLIDLLCDAGSTKVVRPPCPHCGRVLTLVKPRDGLRLCRNCVAKSRAETCAGCGVVREAATRGEHGEPLCPNCLITDPANQEICLDCGRRRPVSIRTPDGPICPSCRTEPVLTCAICTRVAPCAINQATGEPWCKACRQRWARCSRCDQVRAVRGGIRTQPLCATCTRPEPGFWRSCPGCGLEGQFGSGPCTRCNIDARLRELLDDGTGSVRAELTSLHHNLLHAEQPDTVLSWLAKNSGAAILRELAAADRALTHEALDELPDTKPLKHLRAILVATGALPVRDEHMARLEQAVARAIGQRDNPDEQHLLRRYAIWHMLRRLRSRNRGAETTSIQAANLMRHLRGALQLLDWLTAHQLTLQTARQGDLDRWLTSDGPKHHREVGHFIRWAKTQKLTNLELPAIRWAGPQEAIDTEARWEQARRLLHDDTLKPEDRVAGLFVLLYAQWPAAICRLTIDHVTTDDQTVQLLLGDEPVELPEPLAGLVLQLVATRRGHARLGDRGTSQWLFPGGEPARHVSSYRLTERLRHLGLRTGQARSAALFQLSTELPAALLARMLGIHISVAVNWQRASAADWAAYAADVSRR</sequence>
<proteinExistence type="predicted"/>